<evidence type="ECO:0000256" key="1">
    <source>
        <dbReference type="ARBA" id="ARBA00023015"/>
    </source>
</evidence>
<reference evidence="5 6" key="1">
    <citation type="journal article" date="2024" name="Chem. Sci.">
        <title>Discovery of megapolipeptins by genome mining of a Burkholderiales bacteria collection.</title>
        <authorList>
            <person name="Paulo B.S."/>
            <person name="Recchia M.J.J."/>
            <person name="Lee S."/>
            <person name="Fergusson C.H."/>
            <person name="Romanowski S.B."/>
            <person name="Hernandez A."/>
            <person name="Krull N."/>
            <person name="Liu D.Y."/>
            <person name="Cavanagh H."/>
            <person name="Bos A."/>
            <person name="Gray C.A."/>
            <person name="Murphy B.T."/>
            <person name="Linington R.G."/>
            <person name="Eustaquio A.S."/>
        </authorList>
    </citation>
    <scope>NUCLEOTIDE SEQUENCE [LARGE SCALE GENOMIC DNA]</scope>
    <source>
        <strain evidence="5 6">RL21-008-BIB-B</strain>
    </source>
</reference>
<keyword evidence="6" id="KW-1185">Reference proteome</keyword>
<dbReference type="PANTHER" id="PTHR33204">
    <property type="entry name" value="TRANSCRIPTIONAL REGULATOR, MARR FAMILY"/>
    <property type="match status" value="1"/>
</dbReference>
<evidence type="ECO:0000259" key="4">
    <source>
        <dbReference type="PROSITE" id="PS51118"/>
    </source>
</evidence>
<sequence length="147" mass="16743">MKIAPPTKEQIARAHYYTTQTPPKEIDPRLEALVTEVIGRVADKWTMLILEVLSEHGESRFTRIGELVGSISQKMLTQTLRQMERDGLLIRTVHPVVPPRVEYKLTELGMSLGAAFCGVWIWAAENLQSIEQARREFDQRADNKTAK</sequence>
<keyword evidence="2" id="KW-0238">DNA-binding</keyword>
<dbReference type="Pfam" id="PF01638">
    <property type="entry name" value="HxlR"/>
    <property type="match status" value="1"/>
</dbReference>
<protein>
    <submittedName>
        <fullName evidence="5">Helix-turn-helix domain-containing protein</fullName>
    </submittedName>
</protein>
<dbReference type="EMBL" id="JAQQFR010000004">
    <property type="protein sequence ID" value="MFL9878357.1"/>
    <property type="molecule type" value="Genomic_DNA"/>
</dbReference>
<dbReference type="RefSeq" id="WP_408167236.1">
    <property type="nucleotide sequence ID" value="NZ_JAQQFR010000004.1"/>
</dbReference>
<keyword evidence="3" id="KW-0804">Transcription</keyword>
<dbReference type="Proteomes" id="UP001629214">
    <property type="component" value="Unassembled WGS sequence"/>
</dbReference>
<feature type="domain" description="HTH hxlR-type" evidence="4">
    <location>
        <begin position="27"/>
        <end position="131"/>
    </location>
</feature>
<dbReference type="InterPro" id="IPR036388">
    <property type="entry name" value="WH-like_DNA-bd_sf"/>
</dbReference>
<dbReference type="SUPFAM" id="SSF46785">
    <property type="entry name" value="Winged helix' DNA-binding domain"/>
    <property type="match status" value="1"/>
</dbReference>
<dbReference type="InterPro" id="IPR036390">
    <property type="entry name" value="WH_DNA-bd_sf"/>
</dbReference>
<evidence type="ECO:0000313" key="6">
    <source>
        <dbReference type="Proteomes" id="UP001629214"/>
    </source>
</evidence>
<dbReference type="PANTHER" id="PTHR33204:SF39">
    <property type="entry name" value="TRANSCRIPTIONAL REGULATORY PROTEIN"/>
    <property type="match status" value="1"/>
</dbReference>
<accession>A0ABW8Z637</accession>
<dbReference type="Gene3D" id="1.10.10.10">
    <property type="entry name" value="Winged helix-like DNA-binding domain superfamily/Winged helix DNA-binding domain"/>
    <property type="match status" value="1"/>
</dbReference>
<proteinExistence type="predicted"/>
<dbReference type="InterPro" id="IPR002577">
    <property type="entry name" value="HTH_HxlR"/>
</dbReference>
<evidence type="ECO:0000256" key="3">
    <source>
        <dbReference type="ARBA" id="ARBA00023163"/>
    </source>
</evidence>
<evidence type="ECO:0000313" key="5">
    <source>
        <dbReference type="EMBL" id="MFL9878357.1"/>
    </source>
</evidence>
<gene>
    <name evidence="5" type="ORF">PQR63_08195</name>
</gene>
<name>A0ABW8Z637_9BURK</name>
<dbReference type="PROSITE" id="PS51118">
    <property type="entry name" value="HTH_HXLR"/>
    <property type="match status" value="1"/>
</dbReference>
<evidence type="ECO:0000256" key="2">
    <source>
        <dbReference type="ARBA" id="ARBA00023125"/>
    </source>
</evidence>
<comment type="caution">
    <text evidence="5">The sequence shown here is derived from an EMBL/GenBank/DDBJ whole genome shotgun (WGS) entry which is preliminary data.</text>
</comment>
<organism evidence="5 6">
    <name type="scientific">Herbaspirillum rhizosphaerae</name>
    <dbReference type="NCBI Taxonomy" id="346179"/>
    <lineage>
        <taxon>Bacteria</taxon>
        <taxon>Pseudomonadati</taxon>
        <taxon>Pseudomonadota</taxon>
        <taxon>Betaproteobacteria</taxon>
        <taxon>Burkholderiales</taxon>
        <taxon>Oxalobacteraceae</taxon>
        <taxon>Herbaspirillum</taxon>
    </lineage>
</organism>
<keyword evidence="1" id="KW-0805">Transcription regulation</keyword>